<gene>
    <name evidence="2" type="ORF">FHX40_4179</name>
</gene>
<evidence type="ECO:0000259" key="1">
    <source>
        <dbReference type="Pfam" id="PF13400"/>
    </source>
</evidence>
<dbReference type="NCBIfam" id="TIGR03816">
    <property type="entry name" value="tadE_like_DECH"/>
    <property type="match status" value="1"/>
</dbReference>
<evidence type="ECO:0000313" key="3">
    <source>
        <dbReference type="Proteomes" id="UP000319213"/>
    </source>
</evidence>
<reference evidence="2 3" key="1">
    <citation type="submission" date="2019-06" db="EMBL/GenBank/DDBJ databases">
        <title>Sequencing the genomes of 1000 actinobacteria strains.</title>
        <authorList>
            <person name="Klenk H.-P."/>
        </authorList>
    </citation>
    <scope>NUCLEOTIDE SEQUENCE [LARGE SCALE GENOMIC DNA]</scope>
    <source>
        <strain evidence="2 3">DSM 43186</strain>
    </source>
</reference>
<dbReference type="InterPro" id="IPR021202">
    <property type="entry name" value="Rv3654c-like"/>
</dbReference>
<dbReference type="InterPro" id="IPR028087">
    <property type="entry name" value="Tad_N"/>
</dbReference>
<proteinExistence type="predicted"/>
<keyword evidence="3" id="KW-1185">Reference proteome</keyword>
<accession>A0A543J3L2</accession>
<evidence type="ECO:0000313" key="2">
    <source>
        <dbReference type="EMBL" id="TQM77416.1"/>
    </source>
</evidence>
<feature type="domain" description="Putative Flp pilus-assembly TadG-like N-terminal" evidence="1">
    <location>
        <begin position="1"/>
        <end position="43"/>
    </location>
</feature>
<comment type="caution">
    <text evidence="2">The sequence shown here is derived from an EMBL/GenBank/DDBJ whole genome shotgun (WGS) entry which is preliminary data.</text>
</comment>
<sequence length="110" mass="11083">MWAVALIGVLWTVALGLVTVAGARVVRHRAQAAADLTALAVAARAIPLGEEACRRGEAVAAANGAGLERCAVVGPTADVIVAAEVRLPLLGLHTVNARARAGPADHRAAP</sequence>
<dbReference type="Proteomes" id="UP000319213">
    <property type="component" value="Unassembled WGS sequence"/>
</dbReference>
<dbReference type="Pfam" id="PF13400">
    <property type="entry name" value="Tad"/>
    <property type="match status" value="1"/>
</dbReference>
<name>A0A543J3L2_9ACTN</name>
<organism evidence="2 3">
    <name type="scientific">Thermopolyspora flexuosa</name>
    <dbReference type="NCBI Taxonomy" id="103836"/>
    <lineage>
        <taxon>Bacteria</taxon>
        <taxon>Bacillati</taxon>
        <taxon>Actinomycetota</taxon>
        <taxon>Actinomycetes</taxon>
        <taxon>Streptosporangiales</taxon>
        <taxon>Streptosporangiaceae</taxon>
        <taxon>Thermopolyspora</taxon>
    </lineage>
</organism>
<dbReference type="EMBL" id="VFPQ01000001">
    <property type="protein sequence ID" value="TQM77416.1"/>
    <property type="molecule type" value="Genomic_DNA"/>
</dbReference>
<protein>
    <submittedName>
        <fullName evidence="2">Secretion/DNA translocation related TadE-like protein</fullName>
    </submittedName>
</protein>
<dbReference type="AlphaFoldDB" id="A0A543J3L2"/>